<dbReference type="PROSITE" id="PS50871">
    <property type="entry name" value="C1Q"/>
    <property type="match status" value="1"/>
</dbReference>
<evidence type="ECO:0000256" key="4">
    <source>
        <dbReference type="ARBA" id="ARBA00022729"/>
    </source>
</evidence>
<dbReference type="InterPro" id="IPR001073">
    <property type="entry name" value="C1q_dom"/>
</dbReference>
<evidence type="ECO:0000256" key="1">
    <source>
        <dbReference type="ARBA" id="ARBA00004498"/>
    </source>
</evidence>
<protein>
    <submittedName>
        <fullName evidence="8">Complement C1q and tumor necrosis factor-related protein 9-like</fullName>
    </submittedName>
</protein>
<dbReference type="SUPFAM" id="SSF49842">
    <property type="entry name" value="TNF-like"/>
    <property type="match status" value="1"/>
</dbReference>
<dbReference type="GO" id="GO:0005581">
    <property type="term" value="C:collagen trimer"/>
    <property type="evidence" value="ECO:0007669"/>
    <property type="project" value="UniProtKB-KW"/>
</dbReference>
<dbReference type="Pfam" id="PF00386">
    <property type="entry name" value="C1q"/>
    <property type="match status" value="1"/>
</dbReference>
<accession>A0A672RW93</accession>
<dbReference type="Pfam" id="PF01391">
    <property type="entry name" value="Collagen"/>
    <property type="match status" value="1"/>
</dbReference>
<dbReference type="Proteomes" id="UP000472262">
    <property type="component" value="Unassembled WGS sequence"/>
</dbReference>
<keyword evidence="2" id="KW-0964">Secreted</keyword>
<evidence type="ECO:0000256" key="6">
    <source>
        <dbReference type="SAM" id="MobiDB-lite"/>
    </source>
</evidence>
<evidence type="ECO:0000256" key="2">
    <source>
        <dbReference type="ARBA" id="ARBA00022525"/>
    </source>
</evidence>
<dbReference type="FunFam" id="2.60.120.40:FF:000001">
    <property type="entry name" value="Complement C1q B chain"/>
    <property type="match status" value="1"/>
</dbReference>
<organism evidence="8 9">
    <name type="scientific">Sinocyclocheilus grahami</name>
    <name type="common">Dianchi golden-line fish</name>
    <name type="synonym">Barbus grahami</name>
    <dbReference type="NCBI Taxonomy" id="75366"/>
    <lineage>
        <taxon>Eukaryota</taxon>
        <taxon>Metazoa</taxon>
        <taxon>Chordata</taxon>
        <taxon>Craniata</taxon>
        <taxon>Vertebrata</taxon>
        <taxon>Euteleostomi</taxon>
        <taxon>Actinopterygii</taxon>
        <taxon>Neopterygii</taxon>
        <taxon>Teleostei</taxon>
        <taxon>Ostariophysi</taxon>
        <taxon>Cypriniformes</taxon>
        <taxon>Cyprinidae</taxon>
        <taxon>Cyprininae</taxon>
        <taxon>Sinocyclocheilus</taxon>
    </lineage>
</organism>
<dbReference type="InterPro" id="IPR008160">
    <property type="entry name" value="Collagen"/>
</dbReference>
<sequence>MLFLIGLVNAAEQSVSERNTGCVYGHPRIPGDPGHNGMPGRDGRDGAKAGAKGKCGDNGERGPPGKMGPQGFPGPLGLKGQKQDPNGDMPEIPKSAFSATLSESTKLPAANAPIRFDKILYNCQGHYDPETGRFTCAISGVYLYYHITVYSRNVKVALMKNGQQVIYTMDSYQGGEAQAAGGAVLEMESGDKVWLQVADKLLFNWLYADEDDNMNGNLVVQNHAL</sequence>
<evidence type="ECO:0000256" key="3">
    <source>
        <dbReference type="ARBA" id="ARBA00022530"/>
    </source>
</evidence>
<name>A0A672RW93_SINGR</name>
<dbReference type="OMA" id="NWLYADE"/>
<proteinExistence type="predicted"/>
<evidence type="ECO:0000256" key="5">
    <source>
        <dbReference type="ARBA" id="ARBA00023119"/>
    </source>
</evidence>
<feature type="region of interest" description="Disordered" evidence="6">
    <location>
        <begin position="22"/>
        <end position="93"/>
    </location>
</feature>
<dbReference type="InParanoid" id="A0A672RW93"/>
<reference evidence="8" key="1">
    <citation type="submission" date="2025-08" db="UniProtKB">
        <authorList>
            <consortium name="Ensembl"/>
        </authorList>
    </citation>
    <scope>IDENTIFICATION</scope>
</reference>
<dbReference type="PANTHER" id="PTHR15427:SF21">
    <property type="entry name" value="COMPLEMENT C1Q AND TUMOR NECROSIS FACTOR-RELATED PROTEIN 9A"/>
    <property type="match status" value="1"/>
</dbReference>
<evidence type="ECO:0000259" key="7">
    <source>
        <dbReference type="PROSITE" id="PS50871"/>
    </source>
</evidence>
<dbReference type="AlphaFoldDB" id="A0A672RW93"/>
<keyword evidence="9" id="KW-1185">Reference proteome</keyword>
<keyword evidence="5" id="KW-0176">Collagen</keyword>
<dbReference type="Ensembl" id="ENSSGRT00000099155.1">
    <property type="protein sequence ID" value="ENSSGRP00000093176.1"/>
    <property type="gene ID" value="ENSSGRG00000046661.1"/>
</dbReference>
<dbReference type="PANTHER" id="PTHR15427">
    <property type="entry name" value="EMILIN ELASTIN MICROFIBRIL INTERFACE-LOCATED PROTEIN ELASTIN MICROFIBRIL INTERFACER"/>
    <property type="match status" value="1"/>
</dbReference>
<dbReference type="Gene3D" id="2.60.120.40">
    <property type="match status" value="1"/>
</dbReference>
<evidence type="ECO:0000313" key="8">
    <source>
        <dbReference type="Ensembl" id="ENSSGRP00000093176.1"/>
    </source>
</evidence>
<comment type="subcellular location">
    <subcellularLocation>
        <location evidence="1">Secreted</location>
        <location evidence="1">Extracellular space</location>
        <location evidence="1">Extracellular matrix</location>
    </subcellularLocation>
</comment>
<keyword evidence="3" id="KW-0272">Extracellular matrix</keyword>
<evidence type="ECO:0000313" key="9">
    <source>
        <dbReference type="Proteomes" id="UP000472262"/>
    </source>
</evidence>
<reference evidence="8" key="2">
    <citation type="submission" date="2025-09" db="UniProtKB">
        <authorList>
            <consortium name="Ensembl"/>
        </authorList>
    </citation>
    <scope>IDENTIFICATION</scope>
</reference>
<gene>
    <name evidence="8" type="primary">LOC107585006</name>
</gene>
<dbReference type="FunCoup" id="A0A672RW93">
    <property type="interactions" value="53"/>
</dbReference>
<dbReference type="InterPro" id="IPR050392">
    <property type="entry name" value="Collagen/C1q_domain"/>
</dbReference>
<keyword evidence="4" id="KW-0732">Signal</keyword>
<feature type="domain" description="C1q" evidence="7">
    <location>
        <begin position="90"/>
        <end position="225"/>
    </location>
</feature>
<dbReference type="InterPro" id="IPR008983">
    <property type="entry name" value="Tumour_necrosis_fac-like_dom"/>
</dbReference>
<dbReference type="SMART" id="SM00110">
    <property type="entry name" value="C1Q"/>
    <property type="match status" value="1"/>
</dbReference>
<dbReference type="PRINTS" id="PR00007">
    <property type="entry name" value="COMPLEMNTC1Q"/>
</dbReference>